<proteinExistence type="inferred from homology"/>
<evidence type="ECO:0000256" key="4">
    <source>
        <dbReference type="ARBA" id="ARBA00023163"/>
    </source>
</evidence>
<name>A0ABX7M2F2_9RHOO</name>
<dbReference type="EMBL" id="CP071060">
    <property type="protein sequence ID" value="QSI75939.1"/>
    <property type="molecule type" value="Genomic_DNA"/>
</dbReference>
<organism evidence="6 7">
    <name type="scientific">Niveibacterium microcysteis</name>
    <dbReference type="NCBI Taxonomy" id="2811415"/>
    <lineage>
        <taxon>Bacteria</taxon>
        <taxon>Pseudomonadati</taxon>
        <taxon>Pseudomonadota</taxon>
        <taxon>Betaproteobacteria</taxon>
        <taxon>Rhodocyclales</taxon>
        <taxon>Rhodocyclaceae</taxon>
        <taxon>Niveibacterium</taxon>
    </lineage>
</organism>
<reference evidence="6 7" key="1">
    <citation type="submission" date="2021-02" db="EMBL/GenBank/DDBJ databases">
        <title>Niveibacterium changnyeongensis HC41.</title>
        <authorList>
            <person name="Kang M."/>
        </authorList>
    </citation>
    <scope>NUCLEOTIDE SEQUENCE [LARGE SCALE GENOMIC DNA]</scope>
    <source>
        <strain evidence="6 7">HC41</strain>
    </source>
</reference>
<dbReference type="SUPFAM" id="SSF46785">
    <property type="entry name" value="Winged helix' DNA-binding domain"/>
    <property type="match status" value="1"/>
</dbReference>
<keyword evidence="7" id="KW-1185">Reference proteome</keyword>
<comment type="similarity">
    <text evidence="1">Belongs to the LysR transcriptional regulatory family.</text>
</comment>
<evidence type="ECO:0000259" key="5">
    <source>
        <dbReference type="PROSITE" id="PS50931"/>
    </source>
</evidence>
<sequence>MKFRRLPPLAVLHTFEVASSLLSFKEAAEVLHLTPSAISHQMRALEGFVGQPLFHRYNRRLALTEAGERYLAEVRRALESLRDATDELRRGAGIERLTMSVGTFIGTEFVLPRLADFQRAHPEIELRVVAEQAERDLLRGEADIAVRLAYKAPRGVHVTPLAGVAVLPVVSPAFDGAVLGGDTALLQIAQMPSAWSAWFDWAGITHASPRRGPSFDSYGSLLAACERGLGVGLGVLPVVAGWLASGRLKALHAEPMPTPFSYLMLCRPADARRPAMQAVADWLQTLFAA</sequence>
<dbReference type="Pfam" id="PF03466">
    <property type="entry name" value="LysR_substrate"/>
    <property type="match status" value="1"/>
</dbReference>
<keyword evidence="2" id="KW-0805">Transcription regulation</keyword>
<dbReference type="Pfam" id="PF00126">
    <property type="entry name" value="HTH_1"/>
    <property type="match status" value="1"/>
</dbReference>
<evidence type="ECO:0000256" key="1">
    <source>
        <dbReference type="ARBA" id="ARBA00009437"/>
    </source>
</evidence>
<dbReference type="Gene3D" id="1.10.10.10">
    <property type="entry name" value="Winged helix-like DNA-binding domain superfamily/Winged helix DNA-binding domain"/>
    <property type="match status" value="1"/>
</dbReference>
<evidence type="ECO:0000256" key="2">
    <source>
        <dbReference type="ARBA" id="ARBA00023015"/>
    </source>
</evidence>
<dbReference type="InterPro" id="IPR036390">
    <property type="entry name" value="WH_DNA-bd_sf"/>
</dbReference>
<dbReference type="Gene3D" id="3.40.190.10">
    <property type="entry name" value="Periplasmic binding protein-like II"/>
    <property type="match status" value="2"/>
</dbReference>
<dbReference type="InterPro" id="IPR000847">
    <property type="entry name" value="LysR_HTH_N"/>
</dbReference>
<dbReference type="Proteomes" id="UP000663570">
    <property type="component" value="Chromosome"/>
</dbReference>
<feature type="domain" description="HTH lysR-type" evidence="5">
    <location>
        <begin position="7"/>
        <end position="64"/>
    </location>
</feature>
<evidence type="ECO:0000313" key="6">
    <source>
        <dbReference type="EMBL" id="QSI75939.1"/>
    </source>
</evidence>
<dbReference type="InterPro" id="IPR005119">
    <property type="entry name" value="LysR_subst-bd"/>
</dbReference>
<evidence type="ECO:0000256" key="3">
    <source>
        <dbReference type="ARBA" id="ARBA00023125"/>
    </source>
</evidence>
<keyword evidence="3" id="KW-0238">DNA-binding</keyword>
<dbReference type="RefSeq" id="WP_206253765.1">
    <property type="nucleotide sequence ID" value="NZ_CP071060.1"/>
</dbReference>
<dbReference type="PANTHER" id="PTHR30537">
    <property type="entry name" value="HTH-TYPE TRANSCRIPTIONAL REGULATOR"/>
    <property type="match status" value="1"/>
</dbReference>
<evidence type="ECO:0000313" key="7">
    <source>
        <dbReference type="Proteomes" id="UP000663570"/>
    </source>
</evidence>
<gene>
    <name evidence="6" type="ORF">JY500_15845</name>
</gene>
<dbReference type="InterPro" id="IPR058163">
    <property type="entry name" value="LysR-type_TF_proteobact-type"/>
</dbReference>
<protein>
    <submittedName>
        <fullName evidence="6">LysR family transcriptional regulator</fullName>
    </submittedName>
</protein>
<dbReference type="PROSITE" id="PS50931">
    <property type="entry name" value="HTH_LYSR"/>
    <property type="match status" value="1"/>
</dbReference>
<dbReference type="PANTHER" id="PTHR30537:SF79">
    <property type="entry name" value="TRANSCRIPTIONAL REGULATOR-RELATED"/>
    <property type="match status" value="1"/>
</dbReference>
<accession>A0ABX7M2F2</accession>
<keyword evidence="4" id="KW-0804">Transcription</keyword>
<dbReference type="SUPFAM" id="SSF53850">
    <property type="entry name" value="Periplasmic binding protein-like II"/>
    <property type="match status" value="1"/>
</dbReference>
<dbReference type="InterPro" id="IPR036388">
    <property type="entry name" value="WH-like_DNA-bd_sf"/>
</dbReference>